<comment type="caution">
    <text evidence="1">The sequence shown here is derived from an EMBL/GenBank/DDBJ whole genome shotgun (WGS) entry which is preliminary data.</text>
</comment>
<dbReference type="AlphaFoldDB" id="A0A6G0RIH9"/>
<protein>
    <submittedName>
        <fullName evidence="1">Uncharacterized protein</fullName>
    </submittedName>
</protein>
<dbReference type="Proteomes" id="UP000486351">
    <property type="component" value="Unassembled WGS sequence"/>
</dbReference>
<proteinExistence type="predicted"/>
<name>A0A6G0RIH9_9STRA</name>
<evidence type="ECO:0000313" key="2">
    <source>
        <dbReference type="Proteomes" id="UP000486351"/>
    </source>
</evidence>
<organism evidence="1 2">
    <name type="scientific">Phytophthora fragariae</name>
    <dbReference type="NCBI Taxonomy" id="53985"/>
    <lineage>
        <taxon>Eukaryota</taxon>
        <taxon>Sar</taxon>
        <taxon>Stramenopiles</taxon>
        <taxon>Oomycota</taxon>
        <taxon>Peronosporomycetes</taxon>
        <taxon>Peronosporales</taxon>
        <taxon>Peronosporaceae</taxon>
        <taxon>Phytophthora</taxon>
    </lineage>
</organism>
<sequence length="153" mass="16340">MPRARASPAATFPTPSLFCGRVHALPVLTLCRQPLNLTDLPNYFKPIEVFVKFSQSEVCRPLSATSRYGGVDTGVTGGRYQPVSAASACQTSAMGPVDACEATAGRPSRRRTNCLDTHGASTARRTLKYRGAVAYASSLWVNSGRRALSSLSD</sequence>
<dbReference type="EMBL" id="QXFY01000841">
    <property type="protein sequence ID" value="KAE9334547.1"/>
    <property type="molecule type" value="Genomic_DNA"/>
</dbReference>
<accession>A0A6G0RIH9</accession>
<reference evidence="1 2" key="1">
    <citation type="submission" date="2018-09" db="EMBL/GenBank/DDBJ databases">
        <title>Genomic investigation of the strawberry pathogen Phytophthora fragariae indicates pathogenicity is determined by transcriptional variation in three key races.</title>
        <authorList>
            <person name="Adams T.M."/>
            <person name="Armitage A.D."/>
            <person name="Sobczyk M.K."/>
            <person name="Bates H.J."/>
            <person name="Dunwell J.M."/>
            <person name="Nellist C.F."/>
            <person name="Harrison R.J."/>
        </authorList>
    </citation>
    <scope>NUCLEOTIDE SEQUENCE [LARGE SCALE GENOMIC DNA]</scope>
    <source>
        <strain evidence="1 2">NOV-77</strain>
    </source>
</reference>
<gene>
    <name evidence="1" type="ORF">PF008_g13918</name>
</gene>
<evidence type="ECO:0000313" key="1">
    <source>
        <dbReference type="EMBL" id="KAE9334547.1"/>
    </source>
</evidence>